<feature type="transmembrane region" description="Helical" evidence="7">
    <location>
        <begin position="262"/>
        <end position="285"/>
    </location>
</feature>
<dbReference type="EMBL" id="CP000246">
    <property type="protein sequence ID" value="ABG83343.1"/>
    <property type="molecule type" value="Genomic_DNA"/>
</dbReference>
<evidence type="ECO:0000313" key="9">
    <source>
        <dbReference type="EMBL" id="ABG83343.1"/>
    </source>
</evidence>
<feature type="transmembrane region" description="Helical" evidence="7">
    <location>
        <begin position="67"/>
        <end position="94"/>
    </location>
</feature>
<dbReference type="GO" id="GO:0005886">
    <property type="term" value="C:plasma membrane"/>
    <property type="evidence" value="ECO:0007669"/>
    <property type="project" value="UniProtKB-SubCell"/>
</dbReference>
<evidence type="ECO:0000256" key="1">
    <source>
        <dbReference type="ARBA" id="ARBA00004651"/>
    </source>
</evidence>
<dbReference type="PANTHER" id="PTHR30252">
    <property type="entry name" value="INNER MEMBRANE PEPTIDE TRANSPORTER"/>
    <property type="match status" value="1"/>
</dbReference>
<feature type="transmembrane region" description="Helical" evidence="7">
    <location>
        <begin position="160"/>
        <end position="177"/>
    </location>
</feature>
<dbReference type="InterPro" id="IPR038377">
    <property type="entry name" value="Na/Glc_symporter_sf"/>
</dbReference>
<dbReference type="KEGG" id="cpf:CPF_0741"/>
<dbReference type="HOGENOM" id="CLU_010531_3_1_9"/>
<feature type="transmembrane region" description="Helical" evidence="7">
    <location>
        <begin position="440"/>
        <end position="457"/>
    </location>
</feature>
<reference evidence="9 10" key="1">
    <citation type="journal article" date="2006" name="Genome Res.">
        <title>Skewed genomic variability in strains of the toxigenic bacterial pathogen, Clostridium perfringens.</title>
        <authorList>
            <person name="Myers G.S."/>
            <person name="Rasko D.A."/>
            <person name="Cheung J.K."/>
            <person name="Ravel J."/>
            <person name="Seshadri R."/>
            <person name="Deboy R.T."/>
            <person name="Ren Q."/>
            <person name="Varga J."/>
            <person name="Awad M.M."/>
            <person name="Brinkac L.M."/>
            <person name="Daugherty S.C."/>
            <person name="Haft D.H."/>
            <person name="Dodson R.J."/>
            <person name="Madupu R."/>
            <person name="Nelson W.C."/>
            <person name="Rosovitz M.J."/>
            <person name="Sullivan S.A."/>
            <person name="Khouri H."/>
            <person name="Dimitrov G.I."/>
            <person name="Watkins K.L."/>
            <person name="Mulligan S."/>
            <person name="Benton J."/>
            <person name="Radune D."/>
            <person name="Fisher D.J."/>
            <person name="Atkins H.S."/>
            <person name="Hiscox T."/>
            <person name="Jost B.H."/>
            <person name="Billington S.J."/>
            <person name="Songer J.G."/>
            <person name="McClane B.A."/>
            <person name="Titball R.W."/>
            <person name="Rood J.I."/>
            <person name="Melville S.B."/>
            <person name="Paulsen I.T."/>
        </authorList>
    </citation>
    <scope>NUCLEOTIDE SEQUENCE [LARGE SCALE GENOMIC DNA]</scope>
    <source>
        <strain evidence="10">ATCC 13124 / DSM 756 / JCM 1290 / NCIMB 6125 / NCTC 8237 / S 107 / Type A</strain>
    </source>
</reference>
<dbReference type="Pfam" id="PF02554">
    <property type="entry name" value="CstA"/>
    <property type="match status" value="3"/>
</dbReference>
<dbReference type="PANTHER" id="PTHR30252:SF4">
    <property type="entry name" value="CARBON STARVATION"/>
    <property type="match status" value="1"/>
</dbReference>
<dbReference type="eggNOG" id="COG1966">
    <property type="taxonomic scope" value="Bacteria"/>
</dbReference>
<dbReference type="STRING" id="195103.CPF_0741"/>
<gene>
    <name evidence="9" type="primary">cstA</name>
    <name evidence="9" type="ordered locus">CPF_0741</name>
</gene>
<evidence type="ECO:0000256" key="4">
    <source>
        <dbReference type="ARBA" id="ARBA00022692"/>
    </source>
</evidence>
<keyword evidence="10" id="KW-1185">Reference proteome</keyword>
<feature type="transmembrane region" description="Helical" evidence="7">
    <location>
        <begin position="357"/>
        <end position="379"/>
    </location>
</feature>
<dbReference type="InterPro" id="IPR003706">
    <property type="entry name" value="CstA_N"/>
</dbReference>
<accession>A0A0H2YQR8</accession>
<feature type="domain" description="CstA N-terminal" evidence="8">
    <location>
        <begin position="297"/>
        <end position="424"/>
    </location>
</feature>
<evidence type="ECO:0000259" key="8">
    <source>
        <dbReference type="Pfam" id="PF02554"/>
    </source>
</evidence>
<evidence type="ECO:0000256" key="5">
    <source>
        <dbReference type="ARBA" id="ARBA00022989"/>
    </source>
</evidence>
<evidence type="ECO:0000256" key="7">
    <source>
        <dbReference type="SAM" id="Phobius"/>
    </source>
</evidence>
<dbReference type="InterPro" id="IPR051605">
    <property type="entry name" value="CstA"/>
</dbReference>
<keyword evidence="6 7" id="KW-0472">Membrane</keyword>
<feature type="transmembrane region" description="Helical" evidence="7">
    <location>
        <begin position="410"/>
        <end position="428"/>
    </location>
</feature>
<dbReference type="AlphaFoldDB" id="A0A0H2YQR8"/>
<keyword evidence="4 7" id="KW-0812">Transmembrane</keyword>
<evidence type="ECO:0000313" key="10">
    <source>
        <dbReference type="Proteomes" id="UP000001823"/>
    </source>
</evidence>
<feature type="domain" description="CstA N-terminal" evidence="8">
    <location>
        <begin position="152"/>
        <end position="282"/>
    </location>
</feature>
<evidence type="ECO:0000256" key="2">
    <source>
        <dbReference type="ARBA" id="ARBA00007755"/>
    </source>
</evidence>
<dbReference type="Proteomes" id="UP000001823">
    <property type="component" value="Chromosome"/>
</dbReference>
<feature type="transmembrane region" description="Helical" evidence="7">
    <location>
        <begin position="184"/>
        <end position="205"/>
    </location>
</feature>
<organism evidence="9 10">
    <name type="scientific">Clostridium perfringens (strain ATCC 13124 / DSM 756 / JCM 1290 / NCIMB 6125 / NCTC 8237 / Type A)</name>
    <dbReference type="NCBI Taxonomy" id="195103"/>
    <lineage>
        <taxon>Bacteria</taxon>
        <taxon>Bacillati</taxon>
        <taxon>Bacillota</taxon>
        <taxon>Clostridia</taxon>
        <taxon>Eubacteriales</taxon>
        <taxon>Clostridiaceae</taxon>
        <taxon>Clostridium</taxon>
    </lineage>
</organism>
<sequence length="483" mass="52467">MISFLLSLVLLIVGYFTYGKFVDKTFGTNDSIETPAESMADGVDYVPMSWPRIFLIQFLNIAGLGPIFGAIAGALWGPVAFLWIVFGCIFAGAVHDYFTGVLSIRNKGVSVAELVGKYLGEIPRKIMVIFSVVLLILVGVVFLTGPADLLKTLTGIDRDIFIVIIVVYYIAATVLPVDKVIGKIYPIFGLCLLIMAVGIGAGIVIEGYNIPEIQLANFHPEGTPIFPFLFITIACGAISGFHATQSPIMARCVKKESEARKVFYGAMIAEGVIALVWAAAAMSFFGDTNGLQEILKAGGPATVVNTISNTVMGKVGAVLAILGVVACPISSGDTAFRSARLTIADAFKLKQDKVIDRFKIAIPLFVVGIALTFIDFGIIWRYFSWSNQTLAMIMLWAASAYMLKAHNNYWITLVPAVFMSAVTCSYILQAPEGFRLNATFSNIAGVVFALVLFGIFIKYCKKENNENCEIVEIEEVEEVIKNK</sequence>
<proteinExistence type="inferred from homology"/>
<dbReference type="GO" id="GO:0009267">
    <property type="term" value="P:cellular response to starvation"/>
    <property type="evidence" value="ECO:0007669"/>
    <property type="project" value="InterPro"/>
</dbReference>
<feature type="transmembrane region" description="Helical" evidence="7">
    <location>
        <begin position="126"/>
        <end position="145"/>
    </location>
</feature>
<keyword evidence="5 7" id="KW-1133">Transmembrane helix</keyword>
<name>A0A0H2YQR8_CLOP1</name>
<feature type="domain" description="CstA N-terminal" evidence="8">
    <location>
        <begin position="4"/>
        <end position="142"/>
    </location>
</feature>
<protein>
    <submittedName>
        <fullName evidence="9">Carbon starvation protein CstA</fullName>
    </submittedName>
</protein>
<dbReference type="Gene3D" id="1.20.1730.10">
    <property type="entry name" value="Sodium/glucose cotransporter"/>
    <property type="match status" value="1"/>
</dbReference>
<feature type="transmembrane region" description="Helical" evidence="7">
    <location>
        <begin position="385"/>
        <end position="403"/>
    </location>
</feature>
<comment type="subcellular location">
    <subcellularLocation>
        <location evidence="1">Cell membrane</location>
        <topology evidence="1">Multi-pass membrane protein</topology>
    </subcellularLocation>
</comment>
<comment type="similarity">
    <text evidence="2">Belongs to the peptide transporter carbon starvation (CstA) (TC 2.A.114) family.</text>
</comment>
<keyword evidence="3" id="KW-1003">Cell membrane</keyword>
<dbReference type="PaxDb" id="195103-CPF_0741"/>
<feature type="transmembrane region" description="Helical" evidence="7">
    <location>
        <begin position="315"/>
        <end position="336"/>
    </location>
</feature>
<dbReference type="RefSeq" id="WP_003457086.1">
    <property type="nucleotide sequence ID" value="NC_008261.1"/>
</dbReference>
<evidence type="ECO:0000256" key="3">
    <source>
        <dbReference type="ARBA" id="ARBA00022475"/>
    </source>
</evidence>
<evidence type="ECO:0000256" key="6">
    <source>
        <dbReference type="ARBA" id="ARBA00023136"/>
    </source>
</evidence>
<feature type="transmembrane region" description="Helical" evidence="7">
    <location>
        <begin position="225"/>
        <end position="241"/>
    </location>
</feature>